<gene>
    <name evidence="1" type="ORF">BWK72_10690</name>
</gene>
<sequence>MTSRFRRFCANRQIKLGSPPGFAHFVSLRFPPCRGQHLRPGIAGSTMFLTEDALCAGQRAPLLQ</sequence>
<name>A0A1W9KUQ4_9BURK</name>
<dbReference type="Proteomes" id="UP000192505">
    <property type="component" value="Unassembled WGS sequence"/>
</dbReference>
<evidence type="ECO:0000313" key="2">
    <source>
        <dbReference type="Proteomes" id="UP000192505"/>
    </source>
</evidence>
<accession>A0A1W9KUQ4</accession>
<protein>
    <submittedName>
        <fullName evidence="1">Uncharacterized protein</fullName>
    </submittedName>
</protein>
<organism evidence="1 2">
    <name type="scientific">Rhodoferax ferrireducens</name>
    <dbReference type="NCBI Taxonomy" id="192843"/>
    <lineage>
        <taxon>Bacteria</taxon>
        <taxon>Pseudomonadati</taxon>
        <taxon>Pseudomonadota</taxon>
        <taxon>Betaproteobacteria</taxon>
        <taxon>Burkholderiales</taxon>
        <taxon>Comamonadaceae</taxon>
        <taxon>Rhodoferax</taxon>
    </lineage>
</organism>
<evidence type="ECO:0000313" key="1">
    <source>
        <dbReference type="EMBL" id="OQW88189.1"/>
    </source>
</evidence>
<comment type="caution">
    <text evidence="1">The sequence shown here is derived from an EMBL/GenBank/DDBJ whole genome shotgun (WGS) entry which is preliminary data.</text>
</comment>
<dbReference type="AlphaFoldDB" id="A0A1W9KUQ4"/>
<dbReference type="EMBL" id="MTEI01000005">
    <property type="protein sequence ID" value="OQW88189.1"/>
    <property type="molecule type" value="Genomic_DNA"/>
</dbReference>
<proteinExistence type="predicted"/>
<reference evidence="1 2" key="1">
    <citation type="submission" date="2017-01" db="EMBL/GenBank/DDBJ databases">
        <title>Novel large sulfur bacteria in the metagenomes of groundwater-fed chemosynthetic microbial mats in the Lake Huron basin.</title>
        <authorList>
            <person name="Sharrar A.M."/>
            <person name="Flood B.E."/>
            <person name="Bailey J.V."/>
            <person name="Jones D.S."/>
            <person name="Biddanda B."/>
            <person name="Ruberg S.A."/>
            <person name="Marcus D.N."/>
            <person name="Dick G.J."/>
        </authorList>
    </citation>
    <scope>NUCLEOTIDE SEQUENCE [LARGE SCALE GENOMIC DNA]</scope>
    <source>
        <strain evidence="1">A7</strain>
    </source>
</reference>